<reference evidence="11 12" key="1">
    <citation type="journal article" date="2012" name="ISME J.">
        <title>Genomic insights to SAR86, an abundant and uncultivated marine bacterial lineage.</title>
        <authorList>
            <person name="Dupont C.L."/>
            <person name="Rusch D.B."/>
            <person name="Yooseph S."/>
            <person name="Lombardo M.J."/>
            <person name="Richter R.A."/>
            <person name="Valas R."/>
            <person name="Novotny M."/>
            <person name="Yee-Greenbaum J."/>
            <person name="Selengut J.D."/>
            <person name="Haft D.H."/>
            <person name="Halpern A.L."/>
            <person name="Lasken R.S."/>
            <person name="Nealson K."/>
            <person name="Friedman R."/>
            <person name="Venter J.C."/>
        </authorList>
    </citation>
    <scope>NUCLEOTIDE SEQUENCE [LARGE SCALE GENOMIC DNA]</scope>
</reference>
<dbReference type="PRINTS" id="PR01179">
    <property type="entry name" value="ODADCRBXLASE"/>
</dbReference>
<dbReference type="Gene3D" id="3.20.20.10">
    <property type="entry name" value="Alanine racemase"/>
    <property type="match status" value="1"/>
</dbReference>
<dbReference type="PANTHER" id="PTHR43727">
    <property type="entry name" value="DIAMINOPIMELATE DECARBOXYLASE"/>
    <property type="match status" value="1"/>
</dbReference>
<dbReference type="GO" id="GO:0030170">
    <property type="term" value="F:pyridoxal phosphate binding"/>
    <property type="evidence" value="ECO:0007669"/>
    <property type="project" value="UniProtKB-UniRule"/>
</dbReference>
<dbReference type="InterPro" id="IPR022657">
    <property type="entry name" value="De-COase2_CS"/>
</dbReference>
<dbReference type="InterPro" id="IPR000183">
    <property type="entry name" value="Orn/DAP/Arg_de-COase"/>
</dbReference>
<dbReference type="Pfam" id="PF02784">
    <property type="entry name" value="Orn_Arg_deC_N"/>
    <property type="match status" value="1"/>
</dbReference>
<evidence type="ECO:0000256" key="2">
    <source>
        <dbReference type="ARBA" id="ARBA00022793"/>
    </source>
</evidence>
<dbReference type="SUPFAM" id="SSF50621">
    <property type="entry name" value="Alanine racemase C-terminal domain-like"/>
    <property type="match status" value="1"/>
</dbReference>
<comment type="pathway">
    <text evidence="5 8">Amino-acid biosynthesis; L-lysine biosynthesis via DAP pathway; L-lysine from DL-2,6-diaminopimelate: step 1/1.</text>
</comment>
<keyword evidence="4 5" id="KW-0456">Lyase</keyword>
<dbReference type="PROSITE" id="PS00879">
    <property type="entry name" value="ODR_DC_2_2"/>
    <property type="match status" value="1"/>
</dbReference>
<dbReference type="AlphaFoldDB" id="J4KSY5"/>
<keyword evidence="5 8" id="KW-0457">Lysine biosynthesis</keyword>
<feature type="binding site" evidence="5">
    <location>
        <position position="313"/>
    </location>
    <ligand>
        <name>substrate</name>
    </ligand>
</feature>
<feature type="domain" description="Orn/DAP/Arg decarboxylase 2 N-terminal" evidence="10">
    <location>
        <begin position="36"/>
        <end position="281"/>
    </location>
</feature>
<feature type="binding site" evidence="5">
    <location>
        <position position="341"/>
    </location>
    <ligand>
        <name>substrate</name>
    </ligand>
</feature>
<feature type="binding site" evidence="5">
    <location>
        <position position="309"/>
    </location>
    <ligand>
        <name>substrate</name>
    </ligand>
</feature>
<dbReference type="InterPro" id="IPR022643">
    <property type="entry name" value="De-COase2_C"/>
</dbReference>
<dbReference type="HAMAP" id="MF_02120">
    <property type="entry name" value="LysA"/>
    <property type="match status" value="1"/>
</dbReference>
<dbReference type="InterPro" id="IPR002986">
    <property type="entry name" value="DAP_deCOOHase_LysA"/>
</dbReference>
<evidence type="ECO:0000256" key="8">
    <source>
        <dbReference type="RuleBase" id="RU003738"/>
    </source>
</evidence>
<feature type="domain" description="Orn/DAP/Arg decarboxylase 2 C-terminal" evidence="9">
    <location>
        <begin position="30"/>
        <end position="366"/>
    </location>
</feature>
<evidence type="ECO:0000256" key="5">
    <source>
        <dbReference type="HAMAP-Rule" id="MF_02120"/>
    </source>
</evidence>
<dbReference type="Proteomes" id="UP000010116">
    <property type="component" value="Unassembled WGS sequence"/>
</dbReference>
<feature type="binding site" evidence="5">
    <location>
        <position position="240"/>
    </location>
    <ligand>
        <name>pyridoxal 5'-phosphate</name>
        <dbReference type="ChEBI" id="CHEBI:597326"/>
    </ligand>
</feature>
<dbReference type="PRINTS" id="PR01181">
    <property type="entry name" value="DAPDCRBXLASE"/>
</dbReference>
<dbReference type="FunFam" id="3.20.20.10:FF:000003">
    <property type="entry name" value="Diaminopimelate decarboxylase"/>
    <property type="match status" value="1"/>
</dbReference>
<dbReference type="SUPFAM" id="SSF51419">
    <property type="entry name" value="PLP-binding barrel"/>
    <property type="match status" value="1"/>
</dbReference>
<feature type="active site" description="Proton donor" evidence="7">
    <location>
        <position position="340"/>
    </location>
</feature>
<sequence length="413" mass="45558">MDYFNYKNNQLFCEEVALSDLAEKYGTPAYVYSKKTLVRHLSAYSNSFEKLNNMICFSVKSLGNIAILNLLNSQGAGFDIVSGGELFRALKAGADPKKIIFSGVGKSSVEVAAGIKAGILSFNIESISEYERIKKIANEMQISAPISIRFNPDIHAGGHDYISTGRKEDKFGIDSEEQVLELAQKINEEEYLVFKGLACHIGSQILSLDGFEKAAIKTLKLCDRLNNNGINVTLVDLGGGLGVPYKEEEPPSPKELIQIIEKVFIGRNEQIILEPGRSISANSGILITKVEYIKNKFIIADAAMNDLLRPALYQAHHAVMPVIKNKEASDMEYDLVGPICETGDYLAKNIKINVEEGDLLAVKTAGAYGFVMSSNYNARPRAPEILVDGSNHYLIRRRETLEDLIDLEEIPIA</sequence>
<dbReference type="Pfam" id="PF00278">
    <property type="entry name" value="Orn_DAP_Arg_deC"/>
    <property type="match status" value="1"/>
</dbReference>
<dbReference type="Gene3D" id="2.40.37.10">
    <property type="entry name" value="Lyase, Ornithine Decarboxylase, Chain A, domain 1"/>
    <property type="match status" value="1"/>
</dbReference>
<proteinExistence type="inferred from homology"/>
<keyword evidence="2 5" id="KW-0210">Decarboxylase</keyword>
<comment type="function">
    <text evidence="5">Specifically catalyzes the decarboxylation of meso-diaminopimelate (meso-DAP) to L-lysine.</text>
</comment>
<name>J4KSY5_9GAMM</name>
<evidence type="ECO:0000259" key="9">
    <source>
        <dbReference type="Pfam" id="PF00278"/>
    </source>
</evidence>
<evidence type="ECO:0000256" key="4">
    <source>
        <dbReference type="ARBA" id="ARBA00023239"/>
    </source>
</evidence>
<dbReference type="GO" id="GO:0008836">
    <property type="term" value="F:diaminopimelate decarboxylase activity"/>
    <property type="evidence" value="ECO:0007669"/>
    <property type="project" value="UniProtKB-UniRule"/>
</dbReference>
<dbReference type="UniPathway" id="UPA00034">
    <property type="reaction ID" value="UER00027"/>
</dbReference>
<accession>J4KSY5</accession>
<dbReference type="EC" id="4.1.1.20" evidence="5 6"/>
<gene>
    <name evidence="5 11" type="primary">lysA</name>
    <name evidence="11" type="ORF">NT02SARS_0017</name>
</gene>
<organism evidence="11 12">
    <name type="scientific">SAR86 cluster bacterium SAR86B</name>
    <dbReference type="NCBI Taxonomy" id="1123867"/>
    <lineage>
        <taxon>Bacteria</taxon>
        <taxon>Pseudomonadati</taxon>
        <taxon>Pseudomonadota</taxon>
        <taxon>Gammaproteobacteria</taxon>
        <taxon>SAR86 cluster</taxon>
    </lineage>
</organism>
<feature type="binding site" evidence="5">
    <location>
        <begin position="274"/>
        <end position="277"/>
    </location>
    <ligand>
        <name>pyridoxal 5'-phosphate</name>
        <dbReference type="ChEBI" id="CHEBI:597326"/>
    </ligand>
</feature>
<dbReference type="EMBL" id="JH611165">
    <property type="protein sequence ID" value="EJP73514.1"/>
    <property type="molecule type" value="Genomic_DNA"/>
</dbReference>
<evidence type="ECO:0000256" key="7">
    <source>
        <dbReference type="PIRSR" id="PIRSR600183-50"/>
    </source>
</evidence>
<comment type="catalytic activity">
    <reaction evidence="5 8">
        <text>meso-2,6-diaminopimelate + H(+) = L-lysine + CO2</text>
        <dbReference type="Rhea" id="RHEA:15101"/>
        <dbReference type="ChEBI" id="CHEBI:15378"/>
        <dbReference type="ChEBI" id="CHEBI:16526"/>
        <dbReference type="ChEBI" id="CHEBI:32551"/>
        <dbReference type="ChEBI" id="CHEBI:57791"/>
        <dbReference type="EC" id="4.1.1.20"/>
    </reaction>
</comment>
<feature type="binding site" evidence="5">
    <location>
        <position position="277"/>
    </location>
    <ligand>
        <name>substrate</name>
    </ligand>
</feature>
<keyword evidence="5" id="KW-0028">Amino-acid biosynthesis</keyword>
<evidence type="ECO:0000259" key="10">
    <source>
        <dbReference type="Pfam" id="PF02784"/>
    </source>
</evidence>
<dbReference type="GO" id="GO:0009089">
    <property type="term" value="P:lysine biosynthetic process via diaminopimelate"/>
    <property type="evidence" value="ECO:0007669"/>
    <property type="project" value="UniProtKB-UniRule"/>
</dbReference>
<evidence type="ECO:0000256" key="1">
    <source>
        <dbReference type="ARBA" id="ARBA00001933"/>
    </source>
</evidence>
<dbReference type="CDD" id="cd06828">
    <property type="entry name" value="PLPDE_III_DapDC"/>
    <property type="match status" value="1"/>
</dbReference>
<keyword evidence="3 5" id="KW-0663">Pyridoxal phosphate</keyword>
<dbReference type="InterPro" id="IPR029066">
    <property type="entry name" value="PLP-binding_barrel"/>
</dbReference>
<dbReference type="HOGENOM" id="CLU_026444_0_0_6"/>
<evidence type="ECO:0000313" key="12">
    <source>
        <dbReference type="Proteomes" id="UP000010116"/>
    </source>
</evidence>
<evidence type="ECO:0000256" key="6">
    <source>
        <dbReference type="NCBIfam" id="TIGR01048"/>
    </source>
</evidence>
<comment type="subunit">
    <text evidence="5">Homodimer.</text>
</comment>
<dbReference type="PANTHER" id="PTHR43727:SF2">
    <property type="entry name" value="GROUP IV DECARBOXYLASE"/>
    <property type="match status" value="1"/>
</dbReference>
<evidence type="ECO:0000256" key="3">
    <source>
        <dbReference type="ARBA" id="ARBA00022898"/>
    </source>
</evidence>
<feature type="binding site" evidence="5">
    <location>
        <position position="368"/>
    </location>
    <ligand>
        <name>substrate</name>
    </ligand>
</feature>
<protein>
    <recommendedName>
        <fullName evidence="5 6">Diaminopimelate decarboxylase</fullName>
        <shortName evidence="5">DAP decarboxylase</shortName>
        <shortName evidence="5">DAPDC</shortName>
        <ecNumber evidence="5 6">4.1.1.20</ecNumber>
    </recommendedName>
</protein>
<feature type="binding site" evidence="5">
    <location>
        <position position="368"/>
    </location>
    <ligand>
        <name>pyridoxal 5'-phosphate</name>
        <dbReference type="ChEBI" id="CHEBI:597326"/>
    </ligand>
</feature>
<comment type="cofactor">
    <cofactor evidence="1 5 7 8">
        <name>pyridoxal 5'-phosphate</name>
        <dbReference type="ChEBI" id="CHEBI:597326"/>
    </cofactor>
</comment>
<feature type="modified residue" description="N6-(pyridoxal phosphate)lysine" evidence="5 7">
    <location>
        <position position="60"/>
    </location>
</feature>
<dbReference type="InterPro" id="IPR022644">
    <property type="entry name" value="De-COase2_N"/>
</dbReference>
<comment type="similarity">
    <text evidence="5">Belongs to the Orn/Lys/Arg decarboxylase class-II family. LysA subfamily.</text>
</comment>
<dbReference type="NCBIfam" id="TIGR01048">
    <property type="entry name" value="lysA"/>
    <property type="match status" value="1"/>
</dbReference>
<evidence type="ECO:0000313" key="11">
    <source>
        <dbReference type="EMBL" id="EJP73514.1"/>
    </source>
</evidence>
<dbReference type="InterPro" id="IPR009006">
    <property type="entry name" value="Ala_racemase/Decarboxylase_C"/>
</dbReference>